<dbReference type="HOGENOM" id="CLU_2832763_0_0_1"/>
<dbReference type="RefSeq" id="XP_007320239.1">
    <property type="nucleotide sequence ID" value="XM_007320177.1"/>
</dbReference>
<feature type="region of interest" description="Disordered" evidence="1">
    <location>
        <begin position="1"/>
        <end position="40"/>
    </location>
</feature>
<gene>
    <name evidence="2" type="ORF">SERLADRAFT_393874</name>
</gene>
<accession>F8P1H0</accession>
<organism>
    <name type="scientific">Serpula lacrymans var. lacrymans (strain S7.9)</name>
    <name type="common">Dry rot fungus</name>
    <dbReference type="NCBI Taxonomy" id="578457"/>
    <lineage>
        <taxon>Eukaryota</taxon>
        <taxon>Fungi</taxon>
        <taxon>Dikarya</taxon>
        <taxon>Basidiomycota</taxon>
        <taxon>Agaricomycotina</taxon>
        <taxon>Agaricomycetes</taxon>
        <taxon>Agaricomycetidae</taxon>
        <taxon>Boletales</taxon>
        <taxon>Coniophorineae</taxon>
        <taxon>Serpulaceae</taxon>
        <taxon>Serpula</taxon>
    </lineage>
</organism>
<reference evidence="2" key="1">
    <citation type="submission" date="2011-04" db="EMBL/GenBank/DDBJ databases">
        <title>Evolution of plant cell wall degrading machinery underlies the functional diversity of forest fungi.</title>
        <authorList>
            <consortium name="US DOE Joint Genome Institute (JGI-PGF)"/>
            <person name="Eastwood D.C."/>
            <person name="Floudas D."/>
            <person name="Binder M."/>
            <person name="Majcherczyk A."/>
            <person name="Schneider P."/>
            <person name="Aerts A."/>
            <person name="Asiegbu F.O."/>
            <person name="Baker S.E."/>
            <person name="Barry K."/>
            <person name="Bendiksby M."/>
            <person name="Blumentritt M."/>
            <person name="Coutinho P.M."/>
            <person name="Cullen D."/>
            <person name="Cullen D."/>
            <person name="Gathman A."/>
            <person name="Goodell B."/>
            <person name="Henrissat B."/>
            <person name="Ihrmark K."/>
            <person name="Kauserud H."/>
            <person name="Kohler A."/>
            <person name="LaButti K."/>
            <person name="Lapidus A."/>
            <person name="Lavin J.L."/>
            <person name="Lee Y.-H."/>
            <person name="Lindquist E."/>
            <person name="Lilly W."/>
            <person name="Lucas S."/>
            <person name="Morin E."/>
            <person name="Murat C."/>
            <person name="Oguiza J.A."/>
            <person name="Park J."/>
            <person name="Pisabarro A.G."/>
            <person name="Riley R."/>
            <person name="Rosling A."/>
            <person name="Salamov A."/>
            <person name="Schmidt O."/>
            <person name="Schmutz J."/>
            <person name="Skrede I."/>
            <person name="Stenlid J."/>
            <person name="Wiebenga A."/>
            <person name="Xie X."/>
            <person name="Kues U."/>
            <person name="Hibbett D.S."/>
            <person name="Hoffmeister D."/>
            <person name="Hogberg N."/>
            <person name="Martin F."/>
            <person name="Grigoriev I.V."/>
            <person name="Watkinson S.C."/>
        </authorList>
    </citation>
    <scope>NUCLEOTIDE SEQUENCE</scope>
    <source>
        <strain evidence="2">S7.9</strain>
    </source>
</reference>
<dbReference type="AlphaFoldDB" id="F8P1H0"/>
<dbReference type="KEGG" id="sla:SERLADRAFT_393874"/>
<evidence type="ECO:0000313" key="2">
    <source>
        <dbReference type="EMBL" id="EGO22999.1"/>
    </source>
</evidence>
<dbReference type="Proteomes" id="UP000008064">
    <property type="component" value="Unassembled WGS sequence"/>
</dbReference>
<protein>
    <submittedName>
        <fullName evidence="2">Uncharacterized protein</fullName>
    </submittedName>
</protein>
<sequence>MQKNPRPNFRSKTPYFLLPPPLVPDRREHKARTPYRTPPLLPILNPLISPDKAYDARRVSVTPAST</sequence>
<dbReference type="EMBL" id="GL945436">
    <property type="protein sequence ID" value="EGO22999.1"/>
    <property type="molecule type" value="Genomic_DNA"/>
</dbReference>
<proteinExistence type="predicted"/>
<dbReference type="GeneID" id="18811642"/>
<evidence type="ECO:0000256" key="1">
    <source>
        <dbReference type="SAM" id="MobiDB-lite"/>
    </source>
</evidence>
<name>F8P1H0_SERL9</name>